<keyword evidence="4" id="KW-1185">Reference proteome</keyword>
<accession>A0A6H5ILI7</accession>
<proteinExistence type="predicted"/>
<protein>
    <submittedName>
        <fullName evidence="3">Uncharacterized protein</fullName>
    </submittedName>
</protein>
<keyword evidence="2" id="KW-1133">Transmembrane helix</keyword>
<organism evidence="3 4">
    <name type="scientific">Trichogramma brassicae</name>
    <dbReference type="NCBI Taxonomy" id="86971"/>
    <lineage>
        <taxon>Eukaryota</taxon>
        <taxon>Metazoa</taxon>
        <taxon>Ecdysozoa</taxon>
        <taxon>Arthropoda</taxon>
        <taxon>Hexapoda</taxon>
        <taxon>Insecta</taxon>
        <taxon>Pterygota</taxon>
        <taxon>Neoptera</taxon>
        <taxon>Endopterygota</taxon>
        <taxon>Hymenoptera</taxon>
        <taxon>Apocrita</taxon>
        <taxon>Proctotrupomorpha</taxon>
        <taxon>Chalcidoidea</taxon>
        <taxon>Trichogrammatidae</taxon>
        <taxon>Trichogramma</taxon>
    </lineage>
</organism>
<keyword evidence="2" id="KW-0812">Transmembrane</keyword>
<dbReference type="Proteomes" id="UP000479190">
    <property type="component" value="Unassembled WGS sequence"/>
</dbReference>
<feature type="transmembrane region" description="Helical" evidence="2">
    <location>
        <begin position="32"/>
        <end position="53"/>
    </location>
</feature>
<evidence type="ECO:0000313" key="3">
    <source>
        <dbReference type="EMBL" id="CAB0038504.1"/>
    </source>
</evidence>
<sequence length="66" mass="7613">MSEEVIRSDGFGLGACNDPQSSRTSGYAQVKYWFICVQWCLTPSFVTLYCFAFEINELKLLIMLYQ</sequence>
<gene>
    <name evidence="3" type="ORF">TBRA_LOCUS10285</name>
</gene>
<evidence type="ECO:0000313" key="4">
    <source>
        <dbReference type="Proteomes" id="UP000479190"/>
    </source>
</evidence>
<evidence type="ECO:0000256" key="1">
    <source>
        <dbReference type="SAM" id="MobiDB-lite"/>
    </source>
</evidence>
<reference evidence="3 4" key="1">
    <citation type="submission" date="2020-02" db="EMBL/GenBank/DDBJ databases">
        <authorList>
            <person name="Ferguson B K."/>
        </authorList>
    </citation>
    <scope>NUCLEOTIDE SEQUENCE [LARGE SCALE GENOMIC DNA]</scope>
</reference>
<feature type="region of interest" description="Disordered" evidence="1">
    <location>
        <begin position="1"/>
        <end position="23"/>
    </location>
</feature>
<keyword evidence="2" id="KW-0472">Membrane</keyword>
<dbReference type="EMBL" id="CADCXV010000910">
    <property type="protein sequence ID" value="CAB0038504.1"/>
    <property type="molecule type" value="Genomic_DNA"/>
</dbReference>
<name>A0A6H5ILI7_9HYME</name>
<dbReference type="AlphaFoldDB" id="A0A6H5ILI7"/>
<evidence type="ECO:0000256" key="2">
    <source>
        <dbReference type="SAM" id="Phobius"/>
    </source>
</evidence>